<evidence type="ECO:0000256" key="5">
    <source>
        <dbReference type="ARBA" id="ARBA00022723"/>
    </source>
</evidence>
<comment type="cofactor">
    <cofactor evidence="2">
        <name>Zn(2+)</name>
        <dbReference type="ChEBI" id="CHEBI:29105"/>
    </cofactor>
</comment>
<dbReference type="EMBL" id="WXEX01000017">
    <property type="protein sequence ID" value="MZP44484.1"/>
    <property type="molecule type" value="Genomic_DNA"/>
</dbReference>
<keyword evidence="8" id="KW-0520">NAD</keyword>
<dbReference type="InterPro" id="IPR000086">
    <property type="entry name" value="NUDIX_hydrolase_dom"/>
</dbReference>
<organism evidence="11 12">
    <name type="scientific">Heliomicrobium gestii</name>
    <name type="common">Heliobacterium gestii</name>
    <dbReference type="NCBI Taxonomy" id="2699"/>
    <lineage>
        <taxon>Bacteria</taxon>
        <taxon>Bacillati</taxon>
        <taxon>Bacillota</taxon>
        <taxon>Clostridia</taxon>
        <taxon>Eubacteriales</taxon>
        <taxon>Heliobacteriaceae</taxon>
        <taxon>Heliomicrobium</taxon>
    </lineage>
</organism>
<dbReference type="Gene3D" id="3.90.79.20">
    <property type="match status" value="1"/>
</dbReference>
<evidence type="ECO:0000313" key="12">
    <source>
        <dbReference type="Proteomes" id="UP000471031"/>
    </source>
</evidence>
<evidence type="ECO:0000256" key="8">
    <source>
        <dbReference type="ARBA" id="ARBA00023027"/>
    </source>
</evidence>
<dbReference type="Pfam" id="PF09297">
    <property type="entry name" value="Zn_ribbon_NUD"/>
    <property type="match status" value="1"/>
</dbReference>
<proteinExistence type="inferred from homology"/>
<dbReference type="GO" id="GO:0019677">
    <property type="term" value="P:NAD+ catabolic process"/>
    <property type="evidence" value="ECO:0007669"/>
    <property type="project" value="TreeGrafter"/>
</dbReference>
<dbReference type="PANTHER" id="PTHR42904:SF6">
    <property type="entry name" value="NAD-CAPPED RNA HYDROLASE NUDT12"/>
    <property type="match status" value="1"/>
</dbReference>
<comment type="caution">
    <text evidence="11">The sequence shown here is derived from an EMBL/GenBank/DDBJ whole genome shotgun (WGS) entry which is preliminary data.</text>
</comment>
<dbReference type="InterPro" id="IPR050241">
    <property type="entry name" value="NAD-cap_RNA_hydrolase_NudC"/>
</dbReference>
<evidence type="ECO:0000256" key="7">
    <source>
        <dbReference type="ARBA" id="ARBA00022842"/>
    </source>
</evidence>
<comment type="catalytic activity">
    <reaction evidence="9">
        <text>a 5'-end NAD(+)-phospho-ribonucleoside in mRNA + H2O = a 5'-end phospho-adenosine-phospho-ribonucleoside in mRNA + beta-nicotinamide D-ribonucleotide + 2 H(+)</text>
        <dbReference type="Rhea" id="RHEA:60876"/>
        <dbReference type="Rhea" id="RHEA-COMP:15698"/>
        <dbReference type="Rhea" id="RHEA-COMP:15719"/>
        <dbReference type="ChEBI" id="CHEBI:14649"/>
        <dbReference type="ChEBI" id="CHEBI:15377"/>
        <dbReference type="ChEBI" id="CHEBI:15378"/>
        <dbReference type="ChEBI" id="CHEBI:144029"/>
        <dbReference type="ChEBI" id="CHEBI:144051"/>
    </reaction>
    <physiologicalReaction direction="left-to-right" evidence="9">
        <dbReference type="Rhea" id="RHEA:60877"/>
    </physiologicalReaction>
</comment>
<keyword evidence="5" id="KW-0479">Metal-binding</keyword>
<dbReference type="Gene3D" id="3.90.79.10">
    <property type="entry name" value="Nucleoside Triphosphate Pyrophosphohydrolase"/>
    <property type="match status" value="1"/>
</dbReference>
<dbReference type="GO" id="GO:0046872">
    <property type="term" value="F:metal ion binding"/>
    <property type="evidence" value="ECO:0007669"/>
    <property type="project" value="UniProtKB-KW"/>
</dbReference>
<evidence type="ECO:0000259" key="10">
    <source>
        <dbReference type="PROSITE" id="PS51462"/>
    </source>
</evidence>
<keyword evidence="6 11" id="KW-0378">Hydrolase</keyword>
<dbReference type="NCBIfam" id="NF001299">
    <property type="entry name" value="PRK00241.1"/>
    <property type="match status" value="1"/>
</dbReference>
<name>A0A845LGD7_HELGE</name>
<dbReference type="GO" id="GO:0035529">
    <property type="term" value="F:NADH pyrophosphatase activity"/>
    <property type="evidence" value="ECO:0007669"/>
    <property type="project" value="TreeGrafter"/>
</dbReference>
<evidence type="ECO:0000256" key="2">
    <source>
        <dbReference type="ARBA" id="ARBA00001947"/>
    </source>
</evidence>
<dbReference type="RefSeq" id="WP_161263052.1">
    <property type="nucleotide sequence ID" value="NZ_JAFBDC010000018.1"/>
</dbReference>
<dbReference type="InterPro" id="IPR015375">
    <property type="entry name" value="NADH_PPase-like_N"/>
</dbReference>
<dbReference type="PROSITE" id="PS51462">
    <property type="entry name" value="NUDIX"/>
    <property type="match status" value="1"/>
</dbReference>
<evidence type="ECO:0000256" key="3">
    <source>
        <dbReference type="ARBA" id="ARBA00009595"/>
    </source>
</evidence>
<reference evidence="11 12" key="1">
    <citation type="submission" date="2020-01" db="EMBL/GenBank/DDBJ databases">
        <title>Whole genome sequence of Heliobacterium gestii DSM 11169.</title>
        <authorList>
            <person name="Kyndt J.A."/>
            <person name="Meyer T.E."/>
        </authorList>
    </citation>
    <scope>NUCLEOTIDE SEQUENCE [LARGE SCALE GENOMIC DNA]</scope>
    <source>
        <strain evidence="11 12">DSM 11169</strain>
    </source>
</reference>
<dbReference type="InterPro" id="IPR020084">
    <property type="entry name" value="NUDIX_hydrolase_CS"/>
</dbReference>
<evidence type="ECO:0000313" key="11">
    <source>
        <dbReference type="EMBL" id="MZP44484.1"/>
    </source>
</evidence>
<dbReference type="CDD" id="cd03429">
    <property type="entry name" value="NUDIX_NADH_pyrophosphatase_Nudt13"/>
    <property type="match status" value="1"/>
</dbReference>
<gene>
    <name evidence="11" type="primary">nudC</name>
    <name evidence="11" type="ORF">GTO89_15740</name>
</gene>
<dbReference type="SUPFAM" id="SSF55811">
    <property type="entry name" value="Nudix"/>
    <property type="match status" value="2"/>
</dbReference>
<evidence type="ECO:0000256" key="1">
    <source>
        <dbReference type="ARBA" id="ARBA00001946"/>
    </source>
</evidence>
<sequence length="274" mass="30606">MESRTGAGLSYDSVNTPYWFIFFDGKLLIKDVAGSVVIPSQGDMDAITAELTGACPIGLTCRSDCYVATLADGAPPRGYAFIDLRRLYGQIADSLFWTAIRALHIWTWLKKNHFCGCCASRLQMSSQEMALQCERCGHLVYPRISPAIIVAVTRGDQLLLARPHRVPAVSWHTVIAGFVEPGETLEECVRREVREEVGIEVDRIQYFGSQPWPFPDSLMVGFTAQYASGEITIDPREIIEADWFSVDNLPPLPASFSIAKRLIEWFVSTHRQTS</sequence>
<dbReference type="InterPro" id="IPR015797">
    <property type="entry name" value="NUDIX_hydrolase-like_dom_sf"/>
</dbReference>
<protein>
    <recommendedName>
        <fullName evidence="4">NAD(+) diphosphatase</fullName>
        <ecNumber evidence="4">3.6.1.22</ecNumber>
    </recommendedName>
</protein>
<dbReference type="GO" id="GO:0005829">
    <property type="term" value="C:cytosol"/>
    <property type="evidence" value="ECO:0007669"/>
    <property type="project" value="TreeGrafter"/>
</dbReference>
<dbReference type="PROSITE" id="PS00893">
    <property type="entry name" value="NUDIX_BOX"/>
    <property type="match status" value="1"/>
</dbReference>
<dbReference type="PANTHER" id="PTHR42904">
    <property type="entry name" value="NUDIX HYDROLASE, NUDC SUBFAMILY"/>
    <property type="match status" value="1"/>
</dbReference>
<dbReference type="GO" id="GO:0006742">
    <property type="term" value="P:NADP+ catabolic process"/>
    <property type="evidence" value="ECO:0007669"/>
    <property type="project" value="TreeGrafter"/>
</dbReference>
<evidence type="ECO:0000256" key="6">
    <source>
        <dbReference type="ARBA" id="ARBA00022801"/>
    </source>
</evidence>
<comment type="similarity">
    <text evidence="3">Belongs to the Nudix hydrolase family. NudC subfamily.</text>
</comment>
<dbReference type="InterPro" id="IPR015376">
    <property type="entry name" value="Znr_NADH_PPase"/>
</dbReference>
<dbReference type="OrthoDB" id="9787476at2"/>
<dbReference type="Pfam" id="PF09296">
    <property type="entry name" value="NUDIX-like"/>
    <property type="match status" value="1"/>
</dbReference>
<evidence type="ECO:0000256" key="9">
    <source>
        <dbReference type="ARBA" id="ARBA00023679"/>
    </source>
</evidence>
<dbReference type="EC" id="3.6.1.22" evidence="4"/>
<feature type="domain" description="Nudix hydrolase" evidence="10">
    <location>
        <begin position="142"/>
        <end position="266"/>
    </location>
</feature>
<keyword evidence="12" id="KW-1185">Reference proteome</keyword>
<dbReference type="InterPro" id="IPR049734">
    <property type="entry name" value="NudC-like_C"/>
</dbReference>
<dbReference type="AlphaFoldDB" id="A0A845LGD7"/>
<evidence type="ECO:0000256" key="4">
    <source>
        <dbReference type="ARBA" id="ARBA00012381"/>
    </source>
</evidence>
<dbReference type="Pfam" id="PF00293">
    <property type="entry name" value="NUDIX"/>
    <property type="match status" value="1"/>
</dbReference>
<dbReference type="Proteomes" id="UP000471031">
    <property type="component" value="Unassembled WGS sequence"/>
</dbReference>
<keyword evidence="7" id="KW-0460">Magnesium</keyword>
<accession>A0A845LGD7</accession>
<comment type="cofactor">
    <cofactor evidence="1">
        <name>Mg(2+)</name>
        <dbReference type="ChEBI" id="CHEBI:18420"/>
    </cofactor>
</comment>